<dbReference type="InterPro" id="IPR006015">
    <property type="entry name" value="Universal_stress_UspA"/>
</dbReference>
<dbReference type="PANTHER" id="PTHR46553:SF3">
    <property type="entry name" value="ADENINE NUCLEOTIDE ALPHA HYDROLASES-LIKE SUPERFAMILY PROTEIN"/>
    <property type="match status" value="1"/>
</dbReference>
<name>A0A543IG76_9ACTN</name>
<dbReference type="Gene3D" id="3.40.50.620">
    <property type="entry name" value="HUPs"/>
    <property type="match status" value="2"/>
</dbReference>
<dbReference type="PRINTS" id="PR01438">
    <property type="entry name" value="UNVRSLSTRESS"/>
</dbReference>
<comment type="similarity">
    <text evidence="1">Belongs to the universal stress protein A family.</text>
</comment>
<evidence type="ECO:0000313" key="4">
    <source>
        <dbReference type="Proteomes" id="UP000316706"/>
    </source>
</evidence>
<feature type="domain" description="UspA" evidence="2">
    <location>
        <begin position="146"/>
        <end position="278"/>
    </location>
</feature>
<evidence type="ECO:0000259" key="2">
    <source>
        <dbReference type="Pfam" id="PF00582"/>
    </source>
</evidence>
<evidence type="ECO:0000256" key="1">
    <source>
        <dbReference type="ARBA" id="ARBA00008791"/>
    </source>
</evidence>
<dbReference type="RefSeq" id="WP_141969796.1">
    <property type="nucleotide sequence ID" value="NZ_VFPO01000001.1"/>
</dbReference>
<dbReference type="InterPro" id="IPR006016">
    <property type="entry name" value="UspA"/>
</dbReference>
<protein>
    <submittedName>
        <fullName evidence="3">Nucleotide-binding universal stress UspA family protein</fullName>
    </submittedName>
</protein>
<gene>
    <name evidence="3" type="ORF">FHX41_3262</name>
</gene>
<dbReference type="SUPFAM" id="SSF52402">
    <property type="entry name" value="Adenine nucleotide alpha hydrolases-like"/>
    <property type="match status" value="2"/>
</dbReference>
<evidence type="ECO:0000313" key="3">
    <source>
        <dbReference type="EMBL" id="TQM69564.1"/>
    </source>
</evidence>
<dbReference type="Pfam" id="PF00582">
    <property type="entry name" value="Usp"/>
    <property type="match status" value="2"/>
</dbReference>
<dbReference type="InterPro" id="IPR014729">
    <property type="entry name" value="Rossmann-like_a/b/a_fold"/>
</dbReference>
<dbReference type="OrthoDB" id="3174546at2"/>
<accession>A0A543IG76</accession>
<dbReference type="AlphaFoldDB" id="A0A543IG76"/>
<dbReference type="EMBL" id="VFPO01000001">
    <property type="protein sequence ID" value="TQM69564.1"/>
    <property type="molecule type" value="Genomic_DNA"/>
</dbReference>
<proteinExistence type="inferred from homology"/>
<keyword evidence="4" id="KW-1185">Reference proteome</keyword>
<organism evidence="3 4">
    <name type="scientific">Actinomadura hallensis</name>
    <dbReference type="NCBI Taxonomy" id="337895"/>
    <lineage>
        <taxon>Bacteria</taxon>
        <taxon>Bacillati</taxon>
        <taxon>Actinomycetota</taxon>
        <taxon>Actinomycetes</taxon>
        <taxon>Streptosporangiales</taxon>
        <taxon>Thermomonosporaceae</taxon>
        <taxon>Actinomadura</taxon>
    </lineage>
</organism>
<sequence length="284" mass="29022">MSDNRGVVVGYDGSSPSEAAVRWAAMEARLRGVPLTVVSAWDVYAAVSPMAIPVSDLKAAAEDVAAEGAAHARKETGDVRAVIGRGGAATVLMEAAEDAELLVVGTRGRGGFADLVLGSTAVELAAHAPVPVVVVRDRPAQGPSGPVVVGVDGSPASLEALGLGFAEADLRGAELVAVVAWPEEVEPGPAPLVDAEALREVARDRLERLLKPLRDRYPGVAVRAEVRTGPPRQVLLDAAEGAGLLVVGTRGLGGFRGLLLGSVSHAMLHHAEAPVAVAPAPRDD</sequence>
<feature type="domain" description="UspA" evidence="2">
    <location>
        <begin position="7"/>
        <end position="136"/>
    </location>
</feature>
<reference evidence="3 4" key="1">
    <citation type="submission" date="2019-06" db="EMBL/GenBank/DDBJ databases">
        <title>Sequencing the genomes of 1000 actinobacteria strains.</title>
        <authorList>
            <person name="Klenk H.-P."/>
        </authorList>
    </citation>
    <scope>NUCLEOTIDE SEQUENCE [LARGE SCALE GENOMIC DNA]</scope>
    <source>
        <strain evidence="3 4">DSM 45043</strain>
    </source>
</reference>
<dbReference type="PANTHER" id="PTHR46553">
    <property type="entry name" value="ADENINE NUCLEOTIDE ALPHA HYDROLASES-LIKE SUPERFAMILY PROTEIN"/>
    <property type="match status" value="1"/>
</dbReference>
<comment type="caution">
    <text evidence="3">The sequence shown here is derived from an EMBL/GenBank/DDBJ whole genome shotgun (WGS) entry which is preliminary data.</text>
</comment>
<dbReference type="Proteomes" id="UP000316706">
    <property type="component" value="Unassembled WGS sequence"/>
</dbReference>